<sequence length="74" mass="8400">MNTYRVKYFNSGGYKSTGTLTTDLHIKRENDNNLCLWDGEVKVGAIEAIEQLFIQQLGYIEELTIIDVTLESDA</sequence>
<accession>A0AA51X7I2</accession>
<dbReference type="Proteomes" id="UP001239782">
    <property type="component" value="Chromosome"/>
</dbReference>
<evidence type="ECO:0000313" key="2">
    <source>
        <dbReference type="Proteomes" id="UP001239782"/>
    </source>
</evidence>
<protein>
    <submittedName>
        <fullName evidence="1">Uncharacterized protein</fullName>
    </submittedName>
</protein>
<proteinExistence type="predicted"/>
<evidence type="ECO:0000313" key="1">
    <source>
        <dbReference type="EMBL" id="WMS87911.1"/>
    </source>
</evidence>
<dbReference type="AlphaFoldDB" id="A0AA51X7I2"/>
<gene>
    <name evidence="1" type="ORF">Q9312_03080</name>
</gene>
<name>A0AA51X7I2_9GAMM</name>
<dbReference type="KEGG" id="plei:Q9312_03080"/>
<organism evidence="1 2">
    <name type="scientific">Pleionea litopenaei</name>
    <dbReference type="NCBI Taxonomy" id="3070815"/>
    <lineage>
        <taxon>Bacteria</taxon>
        <taxon>Pseudomonadati</taxon>
        <taxon>Pseudomonadota</taxon>
        <taxon>Gammaproteobacteria</taxon>
        <taxon>Oceanospirillales</taxon>
        <taxon>Pleioneaceae</taxon>
        <taxon>Pleionea</taxon>
    </lineage>
</organism>
<dbReference type="EMBL" id="CP133548">
    <property type="protein sequence ID" value="WMS87911.1"/>
    <property type="molecule type" value="Genomic_DNA"/>
</dbReference>
<keyword evidence="2" id="KW-1185">Reference proteome</keyword>
<dbReference type="RefSeq" id="WP_309203073.1">
    <property type="nucleotide sequence ID" value="NZ_CP133548.1"/>
</dbReference>
<reference evidence="1 2" key="1">
    <citation type="submission" date="2023-08" db="EMBL/GenBank/DDBJ databases">
        <title>Pleionea litopenaei sp. nov., isolated from stomach of juvenile Litopenaeus vannamei.</title>
        <authorList>
            <person name="Rho A.M."/>
            <person name="Hwang C.Y."/>
        </authorList>
    </citation>
    <scope>NUCLEOTIDE SEQUENCE [LARGE SCALE GENOMIC DNA]</scope>
    <source>
        <strain evidence="1 2">HL-JVS1</strain>
    </source>
</reference>